<dbReference type="EMBL" id="AL590842">
    <property type="protein sequence ID" value="CAL19216.1"/>
    <property type="molecule type" value="Genomic_DNA"/>
</dbReference>
<keyword evidence="2" id="KW-1185">Reference proteome</keyword>
<proteinExistence type="predicted"/>
<dbReference type="AlphaFoldDB" id="A0A384LJN9"/>
<reference evidence="1 2" key="1">
    <citation type="journal article" date="2001" name="Nature">
        <title>Genome sequence of Yersinia pestis, the causative agent of plague.</title>
        <authorList>
            <person name="Parkhill J."/>
            <person name="Wren B.W."/>
            <person name="Thomson N.R."/>
            <person name="Titball R.W."/>
            <person name="Holden M.T.G."/>
            <person name="Prentice M.B."/>
            <person name="Sebaihia M."/>
            <person name="James K.D."/>
            <person name="Churcher C."/>
            <person name="Mungall K.L."/>
            <person name="Baker S."/>
            <person name="Basham D."/>
            <person name="Bentley S.D."/>
            <person name="Brooks K."/>
            <person name="Cerdeno-Tarraga A.M."/>
            <person name="Chillingworth T."/>
            <person name="Cronin A."/>
            <person name="Davies R.M."/>
            <person name="Davis P."/>
            <person name="Dougan G."/>
            <person name="Feltwell T."/>
            <person name="Hamlin N."/>
            <person name="Holroyd S."/>
            <person name="Jagels K."/>
            <person name="Leather S."/>
            <person name="Karlyshev A.V."/>
            <person name="Moule S."/>
            <person name="Oyston P.C.F."/>
            <person name="Quail M."/>
            <person name="Rutherford K."/>
            <person name="Simmonds M."/>
            <person name="Skelton J."/>
            <person name="Stevens K."/>
            <person name="Whitehead S."/>
            <person name="Barrell B.G."/>
        </authorList>
    </citation>
    <scope>NUCLEOTIDE SEQUENCE [LARGE SCALE GENOMIC DNA]</scope>
    <source>
        <strain evidence="2">CO-92 / Biovar Orientalis</strain>
    </source>
</reference>
<accession>A0A384LJN9</accession>
<dbReference type="PIR" id="AF0066">
    <property type="entry name" value="AF0066"/>
</dbReference>
<dbReference type="PaxDb" id="214092-YPO0536"/>
<dbReference type="Proteomes" id="UP000000815">
    <property type="component" value="Chromosome"/>
</dbReference>
<accession>A0A2S9PAU4</accession>
<accession>A0A3G5L011</accession>
<dbReference type="STRING" id="214092.YPO0536"/>
<evidence type="ECO:0000313" key="2">
    <source>
        <dbReference type="Proteomes" id="UP000000815"/>
    </source>
</evidence>
<protein>
    <submittedName>
        <fullName evidence="1">Uncharacterized protein</fullName>
    </submittedName>
</protein>
<accession>A0A5P8YJI2</accession>
<dbReference type="PATRIC" id="fig|632.153.peg.1815"/>
<organism evidence="1 2">
    <name type="scientific">Yersinia pestis</name>
    <dbReference type="NCBI Taxonomy" id="632"/>
    <lineage>
        <taxon>Bacteria</taxon>
        <taxon>Pseudomonadati</taxon>
        <taxon>Pseudomonadota</taxon>
        <taxon>Gammaproteobacteria</taxon>
        <taxon>Enterobacterales</taxon>
        <taxon>Yersiniaceae</taxon>
        <taxon>Yersinia</taxon>
    </lineage>
</organism>
<gene>
    <name evidence="1" type="ordered locus">YPO0536</name>
</gene>
<dbReference type="KEGG" id="ype:YPO0536"/>
<accession>Q74Q63</accession>
<name>A0A384LJN9_YERPE</name>
<evidence type="ECO:0000313" key="1">
    <source>
        <dbReference type="EMBL" id="CAL19216.1"/>
    </source>
</evidence>
<sequence length="68" mass="7477">MTETPANLSSSPLCFSSKPYLLYGILFAIAHRVSRLREKKVNTCTLNVVVQILQHTLMDISPASGNSL</sequence>